<evidence type="ECO:0000256" key="1">
    <source>
        <dbReference type="SAM" id="MobiDB-lite"/>
    </source>
</evidence>
<feature type="region of interest" description="Disordered" evidence="1">
    <location>
        <begin position="145"/>
        <end position="185"/>
    </location>
</feature>
<proteinExistence type="predicted"/>
<evidence type="ECO:0000313" key="2">
    <source>
        <dbReference type="EMBL" id="JAT26850.1"/>
    </source>
</evidence>
<feature type="region of interest" description="Disordered" evidence="1">
    <location>
        <begin position="27"/>
        <end position="53"/>
    </location>
</feature>
<reference evidence="2" key="1">
    <citation type="submission" date="2015-11" db="EMBL/GenBank/DDBJ databases">
        <title>De novo transcriptome assembly of four potential Pierce s Disease insect vectors from Arizona vineyards.</title>
        <authorList>
            <person name="Tassone E.E."/>
        </authorList>
    </citation>
    <scope>NUCLEOTIDE SEQUENCE</scope>
</reference>
<protein>
    <submittedName>
        <fullName evidence="2">Uncharacterized protein</fullName>
    </submittedName>
</protein>
<dbReference type="EMBL" id="GEBQ01013127">
    <property type="protein sequence ID" value="JAT26850.1"/>
    <property type="molecule type" value="Transcribed_RNA"/>
</dbReference>
<feature type="compositionally biased region" description="Basic and acidic residues" evidence="1">
    <location>
        <begin position="37"/>
        <end position="48"/>
    </location>
</feature>
<feature type="non-terminal residue" evidence="2">
    <location>
        <position position="185"/>
    </location>
</feature>
<accession>A0A1B6LT38</accession>
<gene>
    <name evidence="2" type="ORF">g.21147</name>
</gene>
<dbReference type="AlphaFoldDB" id="A0A1B6LT38"/>
<name>A0A1B6LT38_9HEMI</name>
<sequence length="185" mass="20438">MSSEMECMENEVALTGCVPNRLVEEEIGDQCSDVQNNEERDSDGRDVNELGELPIKTELVEREEGCEEVILHGGEDYNQNGGEEDSDGQDIDVLGELPVKTELVECEGCGEEEEDLSQFNIKVEPLEESYEDRINAFLHVVSAQDLSEEDKNSGSDGEAGSTHFLAHTQSRRKLKTSGSGHLKCD</sequence>
<organism evidence="2">
    <name type="scientific">Graphocephala atropunctata</name>
    <dbReference type="NCBI Taxonomy" id="36148"/>
    <lineage>
        <taxon>Eukaryota</taxon>
        <taxon>Metazoa</taxon>
        <taxon>Ecdysozoa</taxon>
        <taxon>Arthropoda</taxon>
        <taxon>Hexapoda</taxon>
        <taxon>Insecta</taxon>
        <taxon>Pterygota</taxon>
        <taxon>Neoptera</taxon>
        <taxon>Paraneoptera</taxon>
        <taxon>Hemiptera</taxon>
        <taxon>Auchenorrhyncha</taxon>
        <taxon>Membracoidea</taxon>
        <taxon>Cicadellidae</taxon>
        <taxon>Cicadellinae</taxon>
        <taxon>Cicadellini</taxon>
        <taxon>Graphocephala</taxon>
    </lineage>
</organism>